<dbReference type="AlphaFoldDB" id="A0AAD9RS78"/>
<evidence type="ECO:0000259" key="11">
    <source>
        <dbReference type="PROSITE" id="PS51203"/>
    </source>
</evidence>
<keyword evidence="5" id="KW-0597">Phosphoprotein</keyword>
<evidence type="ECO:0000256" key="3">
    <source>
        <dbReference type="ARBA" id="ARBA00015702"/>
    </source>
</evidence>
<keyword evidence="7" id="KW-0007">Acetylation</keyword>
<evidence type="ECO:0000256" key="9">
    <source>
        <dbReference type="ARBA" id="ARBA00025145"/>
    </source>
</evidence>
<dbReference type="GO" id="GO:0007507">
    <property type="term" value="P:heart development"/>
    <property type="evidence" value="ECO:0007669"/>
    <property type="project" value="TreeGrafter"/>
</dbReference>
<evidence type="ECO:0000256" key="6">
    <source>
        <dbReference type="ARBA" id="ARBA00022786"/>
    </source>
</evidence>
<dbReference type="InterPro" id="IPR007699">
    <property type="entry name" value="SGS_dom"/>
</dbReference>
<reference evidence="12" key="1">
    <citation type="submission" date="2021-08" db="EMBL/GenBank/DDBJ databases">
        <authorList>
            <person name="Misof B."/>
            <person name="Oliver O."/>
            <person name="Podsiadlowski L."/>
            <person name="Donath A."/>
            <person name="Peters R."/>
            <person name="Mayer C."/>
            <person name="Rust J."/>
            <person name="Gunkel S."/>
            <person name="Lesny P."/>
            <person name="Martin S."/>
            <person name="Oeyen J.P."/>
            <person name="Petersen M."/>
            <person name="Panagiotis P."/>
            <person name="Wilbrandt J."/>
            <person name="Tanja T."/>
        </authorList>
    </citation>
    <scope>NUCLEOTIDE SEQUENCE</scope>
    <source>
        <strain evidence="12">GBR_01_08_01A</strain>
        <tissue evidence="12">Thorax + abdomen</tissue>
    </source>
</reference>
<dbReference type="PANTHER" id="PTHR13164:SF3">
    <property type="entry name" value="CALCYCLIN-BINDING PROTEIN"/>
    <property type="match status" value="1"/>
</dbReference>
<accession>A0AAD9RS78</accession>
<protein>
    <recommendedName>
        <fullName evidence="3">Calcyclin-binding protein</fullName>
    </recommendedName>
</protein>
<keyword evidence="4" id="KW-0963">Cytoplasm</keyword>
<evidence type="ECO:0000256" key="2">
    <source>
        <dbReference type="ARBA" id="ARBA00004496"/>
    </source>
</evidence>
<feature type="domain" description="SGS" evidence="10">
    <location>
        <begin position="148"/>
        <end position="228"/>
    </location>
</feature>
<keyword evidence="13" id="KW-1185">Reference proteome</keyword>
<dbReference type="Pfam" id="PF04969">
    <property type="entry name" value="CS"/>
    <property type="match status" value="1"/>
</dbReference>
<evidence type="ECO:0000313" key="13">
    <source>
        <dbReference type="Proteomes" id="UP001258017"/>
    </source>
</evidence>
<dbReference type="FunFam" id="2.60.40.790:FF:000006">
    <property type="entry name" value="calcyclin-binding protein-like"/>
    <property type="match status" value="1"/>
</dbReference>
<comment type="caution">
    <text evidence="12">The sequence shown here is derived from an EMBL/GenBank/DDBJ whole genome shotgun (WGS) entry which is preliminary data.</text>
</comment>
<dbReference type="InterPro" id="IPR052289">
    <property type="entry name" value="Calcyclin-binding_UBL-bridge"/>
</dbReference>
<comment type="function">
    <text evidence="9">May be involved in calcium-dependent ubiquitination and subsequent proteasomal degradation of target proteins. Probably serves as a molecular bridge in ubiquitin E3 complexes. Participates in the ubiquitin-mediated degradation of beta-catenin (CTNNB1).</text>
</comment>
<reference evidence="12" key="2">
    <citation type="journal article" date="2023" name="Commun. Biol.">
        <title>Intrasexual cuticular hydrocarbon dimorphism in a wasp sheds light on hydrocarbon biosynthesis genes in Hymenoptera.</title>
        <authorList>
            <person name="Moris V.C."/>
            <person name="Podsiadlowski L."/>
            <person name="Martin S."/>
            <person name="Oeyen J.P."/>
            <person name="Donath A."/>
            <person name="Petersen M."/>
            <person name="Wilbrandt J."/>
            <person name="Misof B."/>
            <person name="Liedtke D."/>
            <person name="Thamm M."/>
            <person name="Scheiner R."/>
            <person name="Schmitt T."/>
            <person name="Niehuis O."/>
        </authorList>
    </citation>
    <scope>NUCLEOTIDE SEQUENCE</scope>
    <source>
        <strain evidence="12">GBR_01_08_01A</strain>
    </source>
</reference>
<dbReference type="Gene3D" id="2.60.40.790">
    <property type="match status" value="1"/>
</dbReference>
<dbReference type="SUPFAM" id="SSF140106">
    <property type="entry name" value="Calcyclin-binding protein-like"/>
    <property type="match status" value="1"/>
</dbReference>
<evidence type="ECO:0000259" key="10">
    <source>
        <dbReference type="PROSITE" id="PS51048"/>
    </source>
</evidence>
<dbReference type="Pfam" id="PF09032">
    <property type="entry name" value="Siah-Interact_N"/>
    <property type="match status" value="1"/>
</dbReference>
<dbReference type="GO" id="GO:0015631">
    <property type="term" value="F:tubulin binding"/>
    <property type="evidence" value="ECO:0007669"/>
    <property type="project" value="InterPro"/>
</dbReference>
<evidence type="ECO:0000256" key="4">
    <source>
        <dbReference type="ARBA" id="ARBA00022490"/>
    </source>
</evidence>
<dbReference type="Proteomes" id="UP001258017">
    <property type="component" value="Unassembled WGS sequence"/>
</dbReference>
<dbReference type="GO" id="GO:0031625">
    <property type="term" value="F:ubiquitin protein ligase binding"/>
    <property type="evidence" value="ECO:0007669"/>
    <property type="project" value="InterPro"/>
</dbReference>
<dbReference type="EMBL" id="JAIFRP010000026">
    <property type="protein sequence ID" value="KAK2584650.1"/>
    <property type="molecule type" value="Genomic_DNA"/>
</dbReference>
<organism evidence="12 13">
    <name type="scientific">Odynerus spinipes</name>
    <dbReference type="NCBI Taxonomy" id="1348599"/>
    <lineage>
        <taxon>Eukaryota</taxon>
        <taxon>Metazoa</taxon>
        <taxon>Ecdysozoa</taxon>
        <taxon>Arthropoda</taxon>
        <taxon>Hexapoda</taxon>
        <taxon>Insecta</taxon>
        <taxon>Pterygota</taxon>
        <taxon>Neoptera</taxon>
        <taxon>Endopterygota</taxon>
        <taxon>Hymenoptera</taxon>
        <taxon>Apocrita</taxon>
        <taxon>Aculeata</taxon>
        <taxon>Vespoidea</taxon>
        <taxon>Vespidae</taxon>
        <taxon>Eumeninae</taxon>
        <taxon>Odynerus</taxon>
    </lineage>
</organism>
<dbReference type="GO" id="GO:0044548">
    <property type="term" value="F:S100 protein binding"/>
    <property type="evidence" value="ECO:0007669"/>
    <property type="project" value="InterPro"/>
</dbReference>
<sequence length="228" mass="25899">MATKADELKLDIKELDTLLQQATRPKVKDILTLETRKLQAELAKVIDEKKEACLKSVNPSPNSTHRCYEVKLNSYGWDQTNNAVKLYVQLKDVHTLPSEAITCDFTEKSMDLRIRGLNNKNYHLPINNLCEDIDTEKSHIKVKTDMVVVYLAKKSPKTWSHVTGVEKRIKEAKTPSVPDIGDDSDPGASFMNLMKKMYQEGDDEMKKTIAKAWTENQQKNVAGLSNFD</sequence>
<dbReference type="InterPro" id="IPR008978">
    <property type="entry name" value="HSP20-like_chaperone"/>
</dbReference>
<comment type="subcellular location">
    <subcellularLocation>
        <location evidence="2">Cytoplasm</location>
    </subcellularLocation>
    <subcellularLocation>
        <location evidence="1">Nucleus</location>
    </subcellularLocation>
</comment>
<dbReference type="PROSITE" id="PS51048">
    <property type="entry name" value="SGS"/>
    <property type="match status" value="1"/>
</dbReference>
<gene>
    <name evidence="12" type="ORF">KPH14_006997</name>
</gene>
<keyword evidence="6" id="KW-0833">Ubl conjugation pathway</keyword>
<dbReference type="SUPFAM" id="SSF49764">
    <property type="entry name" value="HSP20-like chaperones"/>
    <property type="match status" value="1"/>
</dbReference>
<keyword evidence="8" id="KW-0539">Nucleus</keyword>
<name>A0AAD9RS78_9HYME</name>
<evidence type="ECO:0000256" key="5">
    <source>
        <dbReference type="ARBA" id="ARBA00022553"/>
    </source>
</evidence>
<dbReference type="PROSITE" id="PS51203">
    <property type="entry name" value="CS"/>
    <property type="match status" value="1"/>
</dbReference>
<dbReference type="GO" id="GO:0005634">
    <property type="term" value="C:nucleus"/>
    <property type="evidence" value="ECO:0007669"/>
    <property type="project" value="UniProtKB-SubCell"/>
</dbReference>
<evidence type="ECO:0000313" key="12">
    <source>
        <dbReference type="EMBL" id="KAK2584650.1"/>
    </source>
</evidence>
<evidence type="ECO:0000256" key="7">
    <source>
        <dbReference type="ARBA" id="ARBA00022990"/>
    </source>
</evidence>
<dbReference type="InterPro" id="IPR007052">
    <property type="entry name" value="CS_dom"/>
</dbReference>
<evidence type="ECO:0000256" key="1">
    <source>
        <dbReference type="ARBA" id="ARBA00004123"/>
    </source>
</evidence>
<dbReference type="CDD" id="cd06468">
    <property type="entry name" value="p23_CacyBP"/>
    <property type="match status" value="1"/>
</dbReference>
<dbReference type="InterPro" id="IPR037893">
    <property type="entry name" value="CS_CacyBP"/>
</dbReference>
<dbReference type="InterPro" id="IPR037201">
    <property type="entry name" value="CacyBP_N"/>
</dbReference>
<proteinExistence type="predicted"/>
<evidence type="ECO:0000256" key="8">
    <source>
        <dbReference type="ARBA" id="ARBA00023242"/>
    </source>
</evidence>
<feature type="domain" description="CS" evidence="11">
    <location>
        <begin position="70"/>
        <end position="163"/>
    </location>
</feature>
<dbReference type="GO" id="GO:0005737">
    <property type="term" value="C:cytoplasm"/>
    <property type="evidence" value="ECO:0007669"/>
    <property type="project" value="UniProtKB-SubCell"/>
</dbReference>
<dbReference type="PANTHER" id="PTHR13164">
    <property type="entry name" value="CALICYLIN BINDING PROTEIN"/>
    <property type="match status" value="1"/>
</dbReference>
<dbReference type="InterPro" id="IPR015120">
    <property type="entry name" value="Siah-Interact_N"/>
</dbReference>
<dbReference type="Gene3D" id="4.10.860.10">
    <property type="entry name" value="UVR domain"/>
    <property type="match status" value="1"/>
</dbReference>